<dbReference type="SUPFAM" id="SSF56112">
    <property type="entry name" value="Protein kinase-like (PK-like)"/>
    <property type="match status" value="1"/>
</dbReference>
<dbReference type="GO" id="GO:0004674">
    <property type="term" value="F:protein serine/threonine kinase activity"/>
    <property type="evidence" value="ECO:0007669"/>
    <property type="project" value="TreeGrafter"/>
</dbReference>
<reference evidence="3" key="1">
    <citation type="submission" date="2021-01" db="EMBL/GenBank/DDBJ databases">
        <authorList>
            <person name="Corre E."/>
            <person name="Pelletier E."/>
            <person name="Niang G."/>
            <person name="Scheremetjew M."/>
            <person name="Finn R."/>
            <person name="Kale V."/>
            <person name="Holt S."/>
            <person name="Cochrane G."/>
            <person name="Meng A."/>
            <person name="Brown T."/>
            <person name="Cohen L."/>
        </authorList>
    </citation>
    <scope>NUCLEOTIDE SEQUENCE</scope>
    <source>
        <strain evidence="3">UTEX LB 985</strain>
    </source>
</reference>
<dbReference type="AlphaFoldDB" id="A0A7S2DE95"/>
<name>A0A7S2DE95_9EUKA</name>
<sequence>MGQVKLTDYGRSREVTDAVPKLDAATNLAFHDPSTTSSTINTDGILSDPARLYMSPEILCRRNATLSADLWSFGVLLVRLESQHPPYGVRGGAEENVLSTLLNQIVAGQVSVCTAFDQRGKDDLRDKTRGDDVGGKRRSGGEASAVQSSLRRLALQCTTREPSKRPALATVMAELLKIETKVKASNSRPPNQERRLSVGVGHSGEGASEQSSLELKMPGLPSSGLREGSLALPMTPSAVPKLRASVGGDSFSHNPRRLSIAPELRRARTSNEIIADTVHRMDLHGARVRL</sequence>
<dbReference type="InterPro" id="IPR000719">
    <property type="entry name" value="Prot_kinase_dom"/>
</dbReference>
<protein>
    <recommendedName>
        <fullName evidence="2">Protein kinase domain-containing protein</fullName>
    </recommendedName>
</protein>
<accession>A0A7S2DE95</accession>
<evidence type="ECO:0000256" key="1">
    <source>
        <dbReference type="SAM" id="MobiDB-lite"/>
    </source>
</evidence>
<dbReference type="EMBL" id="HBGU01030106">
    <property type="protein sequence ID" value="CAD9452012.1"/>
    <property type="molecule type" value="Transcribed_RNA"/>
</dbReference>
<dbReference type="Pfam" id="PF00069">
    <property type="entry name" value="Pkinase"/>
    <property type="match status" value="1"/>
</dbReference>
<dbReference type="PANTHER" id="PTHR44329">
    <property type="entry name" value="SERINE/THREONINE-PROTEIN KINASE TNNI3K-RELATED"/>
    <property type="match status" value="1"/>
</dbReference>
<dbReference type="PROSITE" id="PS50011">
    <property type="entry name" value="PROTEIN_KINASE_DOM"/>
    <property type="match status" value="1"/>
</dbReference>
<evidence type="ECO:0000313" key="3">
    <source>
        <dbReference type="EMBL" id="CAD9452012.1"/>
    </source>
</evidence>
<feature type="domain" description="Protein kinase" evidence="2">
    <location>
        <begin position="1"/>
        <end position="176"/>
    </location>
</feature>
<proteinExistence type="predicted"/>
<dbReference type="PANTHER" id="PTHR44329:SF214">
    <property type="entry name" value="PROTEIN KINASE DOMAIN-CONTAINING PROTEIN"/>
    <property type="match status" value="1"/>
</dbReference>
<organism evidence="3">
    <name type="scientific">Haptolina brevifila</name>
    <dbReference type="NCBI Taxonomy" id="156173"/>
    <lineage>
        <taxon>Eukaryota</taxon>
        <taxon>Haptista</taxon>
        <taxon>Haptophyta</taxon>
        <taxon>Prymnesiophyceae</taxon>
        <taxon>Prymnesiales</taxon>
        <taxon>Prymnesiaceae</taxon>
        <taxon>Haptolina</taxon>
    </lineage>
</organism>
<dbReference type="GO" id="GO:0005524">
    <property type="term" value="F:ATP binding"/>
    <property type="evidence" value="ECO:0007669"/>
    <property type="project" value="InterPro"/>
</dbReference>
<feature type="region of interest" description="Disordered" evidence="1">
    <location>
        <begin position="122"/>
        <end position="145"/>
    </location>
</feature>
<dbReference type="InterPro" id="IPR011009">
    <property type="entry name" value="Kinase-like_dom_sf"/>
</dbReference>
<feature type="compositionally biased region" description="Basic and acidic residues" evidence="1">
    <location>
        <begin position="122"/>
        <end position="135"/>
    </location>
</feature>
<evidence type="ECO:0000259" key="2">
    <source>
        <dbReference type="PROSITE" id="PS50011"/>
    </source>
</evidence>
<dbReference type="Gene3D" id="1.10.510.10">
    <property type="entry name" value="Transferase(Phosphotransferase) domain 1"/>
    <property type="match status" value="1"/>
</dbReference>
<gene>
    <name evidence="3" type="ORF">CBRE1094_LOCUS16438</name>
</gene>
<dbReference type="InterPro" id="IPR051681">
    <property type="entry name" value="Ser/Thr_Kinases-Pseudokinases"/>
</dbReference>
<feature type="region of interest" description="Disordered" evidence="1">
    <location>
        <begin position="182"/>
        <end position="232"/>
    </location>
</feature>